<sequence>MFEELPDERAELESALMELADTVHTEFTSIEWEAVEDLHETLSEGNTAVRRLESLIEILHNNDFASYLDEAWVAKFRSNISTITRYLPILGSYNTFYHAAKKLDEAKTQNEDVPPQRYDEFGFATIAFCIEVGLFYIGAPYRMAWRGTRFISNRTLLRAGRYVDNRLIALIMSEIHYKIREQVYKSINRDRLESIWNYLSYLQGEFSDLQQFAKTEDVTDDVSGNAYLESVDVDVSRWALWNYSFLQRQVNGVLNQDSIGGKITLTEDQLPEIKSVGNSTTTESESDDSGGSWLPF</sequence>
<accession>A0AAU8CFY2</accession>
<proteinExistence type="predicted"/>
<dbReference type="KEGG" id="hanx:ABSL23_03585"/>
<gene>
    <name evidence="2" type="ORF">ABSL23_03585</name>
</gene>
<organism evidence="2">
    <name type="scientific">Halobacterium sp. NMX12-1</name>
    <dbReference type="NCBI Taxonomy" id="3166650"/>
    <lineage>
        <taxon>Archaea</taxon>
        <taxon>Methanobacteriati</taxon>
        <taxon>Methanobacteriota</taxon>
        <taxon>Stenosarchaea group</taxon>
        <taxon>Halobacteria</taxon>
        <taxon>Halobacteriales</taxon>
        <taxon>Halobacteriaceae</taxon>
        <taxon>Halobacterium</taxon>
    </lineage>
</organism>
<name>A0AAU8CFY2_9EURY</name>
<protein>
    <submittedName>
        <fullName evidence="2">Uncharacterized protein</fullName>
    </submittedName>
</protein>
<reference evidence="2" key="1">
    <citation type="submission" date="2024-06" db="EMBL/GenBank/DDBJ databases">
        <title>Genome Sequence of an extremely halophilic archaeon isolated from Permian era halite, Salado Formation, Carlsbad, New Mexico: Halobacterium sp. strain NMX12-1.</title>
        <authorList>
            <person name="Sotoa L."/>
            <person name="DasSarma P."/>
            <person name="Anton B.P."/>
            <person name="Vincze T."/>
            <person name="Verma I."/>
            <person name="Eralp B."/>
            <person name="Powers D.W."/>
            <person name="Dozier B.L."/>
            <person name="Roberts R.J."/>
            <person name="DasSarma S."/>
        </authorList>
    </citation>
    <scope>NUCLEOTIDE SEQUENCE</scope>
    <source>
        <strain evidence="2">NMX12-1</strain>
    </source>
</reference>
<feature type="region of interest" description="Disordered" evidence="1">
    <location>
        <begin position="274"/>
        <end position="296"/>
    </location>
</feature>
<feature type="compositionally biased region" description="Low complexity" evidence="1">
    <location>
        <begin position="279"/>
        <end position="296"/>
    </location>
</feature>
<dbReference type="EMBL" id="CP159204">
    <property type="protein sequence ID" value="XCF17105.1"/>
    <property type="molecule type" value="Genomic_DNA"/>
</dbReference>
<dbReference type="GeneID" id="91108200"/>
<dbReference type="AlphaFoldDB" id="A0AAU8CFY2"/>
<evidence type="ECO:0000313" key="2">
    <source>
        <dbReference type="EMBL" id="XCF17105.1"/>
    </source>
</evidence>
<dbReference type="RefSeq" id="WP_353634735.1">
    <property type="nucleotide sequence ID" value="NZ_CP159204.1"/>
</dbReference>
<evidence type="ECO:0000256" key="1">
    <source>
        <dbReference type="SAM" id="MobiDB-lite"/>
    </source>
</evidence>